<dbReference type="PANTHER" id="PTHR43000">
    <property type="entry name" value="DTDP-D-GLUCOSE 4,6-DEHYDRATASE-RELATED"/>
    <property type="match status" value="1"/>
</dbReference>
<accession>A0A382GT79</accession>
<dbReference type="SUPFAM" id="SSF51735">
    <property type="entry name" value="NAD(P)-binding Rossmann-fold domains"/>
    <property type="match status" value="1"/>
</dbReference>
<dbReference type="Gene3D" id="3.40.50.720">
    <property type="entry name" value="NAD(P)-binding Rossmann-like Domain"/>
    <property type="match status" value="1"/>
</dbReference>
<evidence type="ECO:0000256" key="1">
    <source>
        <dbReference type="ARBA" id="ARBA00007637"/>
    </source>
</evidence>
<sequence length="231" mass="25428">MPSGGRYGREDAEYARYRTNSKIHSERTADTESVSALCGKESMRILITGITGRIGGNLAARLVREGYDVRGLVWPRDPRTEKVAHLGVELISGSITEMKDARKAADGMDAIYHLAAAFQGGGPFTEEEYFEINVRGTFNMLEAARHVDGLEHFCYAGTDAVYQKYVPGGISEPIKETMFVEPEGDYALTKSLGEDLSLGYWRGHGVPVTITRFANVLGAGEILNFTQFYLS</sequence>
<dbReference type="InterPro" id="IPR036291">
    <property type="entry name" value="NAD(P)-bd_dom_sf"/>
</dbReference>
<dbReference type="InterPro" id="IPR001509">
    <property type="entry name" value="Epimerase_deHydtase"/>
</dbReference>
<proteinExistence type="inferred from homology"/>
<protein>
    <recommendedName>
        <fullName evidence="2">NAD-dependent epimerase/dehydratase domain-containing protein</fullName>
    </recommendedName>
</protein>
<comment type="similarity">
    <text evidence="1">Belongs to the NAD(P)-dependent epimerase/dehydratase family.</text>
</comment>
<evidence type="ECO:0000313" key="3">
    <source>
        <dbReference type="EMBL" id="SVB78169.1"/>
    </source>
</evidence>
<feature type="domain" description="NAD-dependent epimerase/dehydratase" evidence="2">
    <location>
        <begin position="45"/>
        <end position="224"/>
    </location>
</feature>
<reference evidence="3" key="1">
    <citation type="submission" date="2018-05" db="EMBL/GenBank/DDBJ databases">
        <authorList>
            <person name="Lanie J.A."/>
            <person name="Ng W.-L."/>
            <person name="Kazmierczak K.M."/>
            <person name="Andrzejewski T.M."/>
            <person name="Davidsen T.M."/>
            <person name="Wayne K.J."/>
            <person name="Tettelin H."/>
            <person name="Glass J.I."/>
            <person name="Rusch D."/>
            <person name="Podicherti R."/>
            <person name="Tsui H.-C.T."/>
            <person name="Winkler M.E."/>
        </authorList>
    </citation>
    <scope>NUCLEOTIDE SEQUENCE</scope>
</reference>
<organism evidence="3">
    <name type="scientific">marine metagenome</name>
    <dbReference type="NCBI Taxonomy" id="408172"/>
    <lineage>
        <taxon>unclassified sequences</taxon>
        <taxon>metagenomes</taxon>
        <taxon>ecological metagenomes</taxon>
    </lineage>
</organism>
<dbReference type="AlphaFoldDB" id="A0A382GT79"/>
<dbReference type="CDD" id="cd08946">
    <property type="entry name" value="SDR_e"/>
    <property type="match status" value="1"/>
</dbReference>
<name>A0A382GT79_9ZZZZ</name>
<feature type="non-terminal residue" evidence="3">
    <location>
        <position position="231"/>
    </location>
</feature>
<dbReference type="Pfam" id="PF01370">
    <property type="entry name" value="Epimerase"/>
    <property type="match status" value="1"/>
</dbReference>
<gene>
    <name evidence="3" type="ORF">METZ01_LOCUS231023</name>
</gene>
<dbReference type="EMBL" id="UINC01057231">
    <property type="protein sequence ID" value="SVB78169.1"/>
    <property type="molecule type" value="Genomic_DNA"/>
</dbReference>
<evidence type="ECO:0000259" key="2">
    <source>
        <dbReference type="Pfam" id="PF01370"/>
    </source>
</evidence>